<sequence length="219" mass="23636">MTRSLAERPRLTFWFEFASTYAYLAAMRVEGRARAWGVALDWRPFLLGPVFAAQGWETSPFLIYPAKGRFMWRDMARRAEALGLAFRVDPPAFPVNSAPAARLAIAALERPEGPAFVRAVYAAQWAQARDVADAGVLADCAREAGLDPAALAERAGALRPRLREHTEAAMAAGVFGAPSFAAGGELFWGADQMEDALSWAATGRLAPAAGQGDDPEDRP</sequence>
<dbReference type="Gene3D" id="3.40.30.10">
    <property type="entry name" value="Glutaredoxin"/>
    <property type="match status" value="1"/>
</dbReference>
<dbReference type="PANTHER" id="PTHR42943">
    <property type="entry name" value="GLUTATHIONE S-TRANSFERASE KAPPA"/>
    <property type="match status" value="1"/>
</dbReference>
<gene>
    <name evidence="4" type="ORF">SAMN05444370_103191</name>
</gene>
<dbReference type="GO" id="GO:0006749">
    <property type="term" value="P:glutathione metabolic process"/>
    <property type="evidence" value="ECO:0007669"/>
    <property type="project" value="TreeGrafter"/>
</dbReference>
<dbReference type="GO" id="GO:1901170">
    <property type="term" value="P:naphthalene catabolic process"/>
    <property type="evidence" value="ECO:0007669"/>
    <property type="project" value="InterPro"/>
</dbReference>
<name>A0A1H3YPB7_9RHOB</name>
<comment type="similarity">
    <text evidence="1">Belongs to the GST superfamily. NadH family.</text>
</comment>
<accession>A0A1H3YPB7</accession>
<dbReference type="Proteomes" id="UP000198703">
    <property type="component" value="Unassembled WGS sequence"/>
</dbReference>
<dbReference type="STRING" id="89524.SAMN05444370_103191"/>
<protein>
    <recommendedName>
        <fullName evidence="1">2-hydroxychromene-2-carboxylate isomerase</fullName>
        <ecNumber evidence="1">5.99.1.4</ecNumber>
    </recommendedName>
</protein>
<keyword evidence="5" id="KW-1185">Reference proteome</keyword>
<evidence type="ECO:0000313" key="5">
    <source>
        <dbReference type="Proteomes" id="UP000198703"/>
    </source>
</evidence>
<dbReference type="EC" id="5.99.1.4" evidence="1"/>
<dbReference type="CDD" id="cd03022">
    <property type="entry name" value="DsbA_HCCA_Iso"/>
    <property type="match status" value="1"/>
</dbReference>
<dbReference type="Pfam" id="PF01323">
    <property type="entry name" value="DSBA"/>
    <property type="match status" value="1"/>
</dbReference>
<evidence type="ECO:0000256" key="1">
    <source>
        <dbReference type="PIRNR" id="PIRNR006386"/>
    </source>
</evidence>
<organism evidence="4 5">
    <name type="scientific">Rubrimonas cliftonensis</name>
    <dbReference type="NCBI Taxonomy" id="89524"/>
    <lineage>
        <taxon>Bacteria</taxon>
        <taxon>Pseudomonadati</taxon>
        <taxon>Pseudomonadota</taxon>
        <taxon>Alphaproteobacteria</taxon>
        <taxon>Rhodobacterales</taxon>
        <taxon>Paracoccaceae</taxon>
        <taxon>Rubrimonas</taxon>
    </lineage>
</organism>
<evidence type="ECO:0000313" key="4">
    <source>
        <dbReference type="EMBL" id="SEA13449.1"/>
    </source>
</evidence>
<dbReference type="GO" id="GO:0018845">
    <property type="term" value="F:2-hydroxychromene-2-carboxylate isomerase activity"/>
    <property type="evidence" value="ECO:0007669"/>
    <property type="project" value="UniProtKB-UniRule"/>
</dbReference>
<dbReference type="PIRSF" id="PIRSF006386">
    <property type="entry name" value="HCCAis_GSTk"/>
    <property type="match status" value="1"/>
</dbReference>
<dbReference type="EMBL" id="FNQM01000003">
    <property type="protein sequence ID" value="SEA13449.1"/>
    <property type="molecule type" value="Genomic_DNA"/>
</dbReference>
<dbReference type="GO" id="GO:0004364">
    <property type="term" value="F:glutathione transferase activity"/>
    <property type="evidence" value="ECO:0007669"/>
    <property type="project" value="TreeGrafter"/>
</dbReference>
<dbReference type="InterPro" id="IPR036249">
    <property type="entry name" value="Thioredoxin-like_sf"/>
</dbReference>
<comment type="catalytic activity">
    <reaction evidence="1">
        <text>2-hydroxychromene-2-carboxylate = (3E)-4-(2-hydroxyphenyl)-2-oxobut-3-enoate</text>
        <dbReference type="Rhea" id="RHEA:27401"/>
        <dbReference type="ChEBI" id="CHEBI:59350"/>
        <dbReference type="ChEBI" id="CHEBI:59353"/>
        <dbReference type="EC" id="5.99.1.4"/>
    </reaction>
</comment>
<evidence type="ECO:0000256" key="2">
    <source>
        <dbReference type="PIRSR" id="PIRSR006386-1"/>
    </source>
</evidence>
<dbReference type="AlphaFoldDB" id="A0A1H3YPB7"/>
<dbReference type="InterPro" id="IPR014440">
    <property type="entry name" value="HCCAis_GSTk"/>
</dbReference>
<dbReference type="InterPro" id="IPR051924">
    <property type="entry name" value="GST_Kappa/NadH"/>
</dbReference>
<feature type="domain" description="DSBA-like thioredoxin" evidence="3">
    <location>
        <begin position="11"/>
        <end position="195"/>
    </location>
</feature>
<dbReference type="SUPFAM" id="SSF52833">
    <property type="entry name" value="Thioredoxin-like"/>
    <property type="match status" value="1"/>
</dbReference>
<feature type="active site" description="Nucleophile" evidence="2">
    <location>
        <position position="19"/>
    </location>
</feature>
<proteinExistence type="inferred from homology"/>
<keyword evidence="1 4" id="KW-0413">Isomerase</keyword>
<dbReference type="PANTHER" id="PTHR42943:SF2">
    <property type="entry name" value="GLUTATHIONE S-TRANSFERASE KAPPA 1"/>
    <property type="match status" value="1"/>
</dbReference>
<evidence type="ECO:0000259" key="3">
    <source>
        <dbReference type="Pfam" id="PF01323"/>
    </source>
</evidence>
<dbReference type="InterPro" id="IPR001853">
    <property type="entry name" value="DSBA-like_thioredoxin_dom"/>
</dbReference>
<dbReference type="InterPro" id="IPR044087">
    <property type="entry name" value="NahD-like"/>
</dbReference>
<dbReference type="GO" id="GO:0004602">
    <property type="term" value="F:glutathione peroxidase activity"/>
    <property type="evidence" value="ECO:0007669"/>
    <property type="project" value="TreeGrafter"/>
</dbReference>
<reference evidence="4 5" key="1">
    <citation type="submission" date="2016-10" db="EMBL/GenBank/DDBJ databases">
        <authorList>
            <person name="de Groot N.N."/>
        </authorList>
    </citation>
    <scope>NUCLEOTIDE SEQUENCE [LARGE SCALE GENOMIC DNA]</scope>
    <source>
        <strain evidence="4 5">DSM 15345</strain>
    </source>
</reference>